<dbReference type="PROSITE" id="PS51257">
    <property type="entry name" value="PROKAR_LIPOPROTEIN"/>
    <property type="match status" value="1"/>
</dbReference>
<dbReference type="InterPro" id="IPR047792">
    <property type="entry name" value="Hvo_1808-like"/>
</dbReference>
<gene>
    <name evidence="2" type="ORF">GJR96_06060</name>
</gene>
<dbReference type="Proteomes" id="UP000439022">
    <property type="component" value="Unassembled WGS sequence"/>
</dbReference>
<evidence type="ECO:0008006" key="4">
    <source>
        <dbReference type="Google" id="ProtNLM"/>
    </source>
</evidence>
<protein>
    <recommendedName>
        <fullName evidence="4">Lipoprotein</fullName>
    </recommendedName>
</protein>
<evidence type="ECO:0000256" key="1">
    <source>
        <dbReference type="SAM" id="MobiDB-lite"/>
    </source>
</evidence>
<sequence>MRTTGYRAIFVAALLVLAGCAAPSAAPGATSGDTSPPVTPDPDREGFSDPDRDVLGWENGYWYDEPIAVDQSDGLNDSELEAYVARGMARVEHIRELEFQESVPVNVISRDDYRADNANRSGSPDSEFNRWNDQVWEALFITGESQGSADAISETTGSAVLGFYSPSDDEIKIVTDSTGAPTIDNATLIHELVHALQDQHFDLTDERYRGQTQDGDLAIDGVVEGDAKLVELMYTDECESGAWDCVATPAAGGSGGSGGSGGGPNLGILLTIFQPYSDGPVYMNSIYQEGGWDAVNDKLRNPPVSSEQTIHVTDETPTPITFDDEGTNGWTTFPNQGVEGSDTVGEASIYAMFWYQARTTGAETVRLQTIVETDQQYDTYNYAAAPSDGWGNDRVFPYKNDAGSETEYGYVWVTQWDSDGDAREFHDAYLNILDANGATQQADGVYVVEDGEFNDAFRVVRSGDRVVVVNGPTPADVDEIRPSLAS</sequence>
<dbReference type="RefSeq" id="WP_151162116.1">
    <property type="nucleotide sequence ID" value="NZ_WKJO01000001.1"/>
</dbReference>
<dbReference type="EMBL" id="WKJO01000001">
    <property type="protein sequence ID" value="MRX21520.1"/>
    <property type="molecule type" value="Genomic_DNA"/>
</dbReference>
<dbReference type="AlphaFoldDB" id="A0A6A8GII8"/>
<dbReference type="NCBIfam" id="NF038145">
    <property type="entry name" value="Hvo_1808_fam"/>
    <property type="match status" value="1"/>
</dbReference>
<feature type="region of interest" description="Disordered" evidence="1">
    <location>
        <begin position="25"/>
        <end position="51"/>
    </location>
</feature>
<evidence type="ECO:0000313" key="3">
    <source>
        <dbReference type="Proteomes" id="UP000439022"/>
    </source>
</evidence>
<proteinExistence type="predicted"/>
<name>A0A6A8GII8_9EURY</name>
<feature type="compositionally biased region" description="Basic and acidic residues" evidence="1">
    <location>
        <begin position="41"/>
        <end position="51"/>
    </location>
</feature>
<reference evidence="2 3" key="1">
    <citation type="submission" date="2019-11" db="EMBL/GenBank/DDBJ databases">
        <title>Whole genome sequence of Haloferax sp. MBLA0076.</title>
        <authorList>
            <person name="Seo M.-J."/>
            <person name="Cho E.-S."/>
        </authorList>
    </citation>
    <scope>NUCLEOTIDE SEQUENCE [LARGE SCALE GENOMIC DNA]</scope>
    <source>
        <strain evidence="2 3">MBLA0076</strain>
    </source>
</reference>
<comment type="caution">
    <text evidence="2">The sequence shown here is derived from an EMBL/GenBank/DDBJ whole genome shotgun (WGS) entry which is preliminary data.</text>
</comment>
<organism evidence="2 3">
    <name type="scientific">Haloferax litoreum</name>
    <dbReference type="NCBI Taxonomy" id="2666140"/>
    <lineage>
        <taxon>Archaea</taxon>
        <taxon>Methanobacteriati</taxon>
        <taxon>Methanobacteriota</taxon>
        <taxon>Stenosarchaea group</taxon>
        <taxon>Halobacteria</taxon>
        <taxon>Halobacteriales</taxon>
        <taxon>Haloferacaceae</taxon>
        <taxon>Haloferax</taxon>
    </lineage>
</organism>
<keyword evidence="3" id="KW-1185">Reference proteome</keyword>
<evidence type="ECO:0000313" key="2">
    <source>
        <dbReference type="EMBL" id="MRX21520.1"/>
    </source>
</evidence>
<accession>A0A6A8GII8</accession>